<proteinExistence type="predicted"/>
<dbReference type="eggNOG" id="ENOG5030TSH">
    <property type="taxonomic scope" value="Bacteria"/>
</dbReference>
<dbReference type="AlphaFoldDB" id="C6RI50"/>
<evidence type="ECO:0000313" key="1">
    <source>
        <dbReference type="EMBL" id="EET79080.1"/>
    </source>
</evidence>
<comment type="caution">
    <text evidence="1">The sequence shown here is derived from an EMBL/GenBank/DDBJ whole genome shotgun (WGS) entry which is preliminary data.</text>
</comment>
<dbReference type="Proteomes" id="UP000003107">
    <property type="component" value="Unassembled WGS sequence"/>
</dbReference>
<accession>C6RI50</accession>
<gene>
    <name evidence="1" type="ORF">CAMSH0001_1160</name>
</gene>
<dbReference type="STRING" id="553219.CAMSH0001_1160"/>
<sequence length="70" mass="8092">MLIRLVYDKNTSPYRFAFKFGVKFKTELVFFRCGKIPRFATRAATFSAMKFDPSRVGAQARKAKFMLKSA</sequence>
<protein>
    <submittedName>
        <fullName evidence="1">Uncharacterized protein</fullName>
    </submittedName>
</protein>
<dbReference type="EMBL" id="ACVQ01000028">
    <property type="protein sequence ID" value="EET79080.1"/>
    <property type="molecule type" value="Genomic_DNA"/>
</dbReference>
<name>C6RI50_9BACT</name>
<reference evidence="1 2" key="1">
    <citation type="submission" date="2009-07" db="EMBL/GenBank/DDBJ databases">
        <authorList>
            <person name="Madupu R."/>
            <person name="Sebastian Y."/>
            <person name="Durkin A.S."/>
            <person name="Torralba M."/>
            <person name="Methe B."/>
            <person name="Sutton G.G."/>
            <person name="Strausberg R.L."/>
            <person name="Nelson K.E."/>
        </authorList>
    </citation>
    <scope>NUCLEOTIDE SEQUENCE [LARGE SCALE GENOMIC DNA]</scope>
    <source>
        <strain evidence="1 2">RM3277</strain>
    </source>
</reference>
<evidence type="ECO:0000313" key="2">
    <source>
        <dbReference type="Proteomes" id="UP000003107"/>
    </source>
</evidence>
<keyword evidence="2" id="KW-1185">Reference proteome</keyword>
<organism evidence="1 2">
    <name type="scientific">Campylobacter showae RM3277</name>
    <dbReference type="NCBI Taxonomy" id="553219"/>
    <lineage>
        <taxon>Bacteria</taxon>
        <taxon>Pseudomonadati</taxon>
        <taxon>Campylobacterota</taxon>
        <taxon>Epsilonproteobacteria</taxon>
        <taxon>Campylobacterales</taxon>
        <taxon>Campylobacteraceae</taxon>
        <taxon>Campylobacter</taxon>
    </lineage>
</organism>